<proteinExistence type="predicted"/>
<comment type="caution">
    <text evidence="1">The sequence shown here is derived from an EMBL/GenBank/DDBJ whole genome shotgun (WGS) entry which is preliminary data.</text>
</comment>
<sequence>MTVRHQRATTTHTVELDQVQEINRRLEARADVTAAMLGMEGAPAGAPATFTVTLFGAGTPAVRPLGRKAVLRSVTAKGSPEFPYVLGHFSDDGDRTGNSARVVELHSQALHQLCLKMGLSQCWGTDAVLSGSIIR</sequence>
<accession>A0ABP7AA89</accession>
<gene>
    <name evidence="1" type="ORF">GCM10022223_51670</name>
</gene>
<keyword evidence="2" id="KW-1185">Reference proteome</keyword>
<reference evidence="2" key="1">
    <citation type="journal article" date="2019" name="Int. J. Syst. Evol. Microbiol.">
        <title>The Global Catalogue of Microorganisms (GCM) 10K type strain sequencing project: providing services to taxonomists for standard genome sequencing and annotation.</title>
        <authorList>
            <consortium name="The Broad Institute Genomics Platform"/>
            <consortium name="The Broad Institute Genome Sequencing Center for Infectious Disease"/>
            <person name="Wu L."/>
            <person name="Ma J."/>
        </authorList>
    </citation>
    <scope>NUCLEOTIDE SEQUENCE [LARGE SCALE GENOMIC DNA]</scope>
    <source>
        <strain evidence="2">JCM 16902</strain>
    </source>
</reference>
<evidence type="ECO:0000313" key="2">
    <source>
        <dbReference type="Proteomes" id="UP001501074"/>
    </source>
</evidence>
<name>A0ABP7AA89_9ACTN</name>
<dbReference type="RefSeq" id="WP_231484591.1">
    <property type="nucleotide sequence ID" value="NZ_BAAAZO010000010.1"/>
</dbReference>
<organism evidence="1 2">
    <name type="scientific">Kineosporia mesophila</name>
    <dbReference type="NCBI Taxonomy" id="566012"/>
    <lineage>
        <taxon>Bacteria</taxon>
        <taxon>Bacillati</taxon>
        <taxon>Actinomycetota</taxon>
        <taxon>Actinomycetes</taxon>
        <taxon>Kineosporiales</taxon>
        <taxon>Kineosporiaceae</taxon>
        <taxon>Kineosporia</taxon>
    </lineage>
</organism>
<dbReference type="EMBL" id="BAAAZO010000010">
    <property type="protein sequence ID" value="GAA3628021.1"/>
    <property type="molecule type" value="Genomic_DNA"/>
</dbReference>
<evidence type="ECO:0000313" key="1">
    <source>
        <dbReference type="EMBL" id="GAA3628021.1"/>
    </source>
</evidence>
<dbReference type="Proteomes" id="UP001501074">
    <property type="component" value="Unassembled WGS sequence"/>
</dbReference>
<protein>
    <submittedName>
        <fullName evidence="1">Uncharacterized protein</fullName>
    </submittedName>
</protein>